<organism evidence="1 2">
    <name type="scientific">Clostridium sartagoforme</name>
    <dbReference type="NCBI Taxonomy" id="84031"/>
    <lineage>
        <taxon>Bacteria</taxon>
        <taxon>Bacillati</taxon>
        <taxon>Bacillota</taxon>
        <taxon>Clostridia</taxon>
        <taxon>Eubacteriales</taxon>
        <taxon>Clostridiaceae</taxon>
        <taxon>Clostridium</taxon>
    </lineage>
</organism>
<dbReference type="RefSeq" id="WP_136005558.1">
    <property type="nucleotide sequence ID" value="NZ_SRYR01000001.1"/>
</dbReference>
<gene>
    <name evidence="1" type="primary">ytxC</name>
    <name evidence="1" type="ORF">E5347_06220</name>
</gene>
<evidence type="ECO:0000313" key="1">
    <source>
        <dbReference type="EMBL" id="TGY44405.1"/>
    </source>
</evidence>
<reference evidence="1 2" key="1">
    <citation type="submission" date="2019-04" db="EMBL/GenBank/DDBJ databases">
        <title>Microbes associate with the intestines of laboratory mice.</title>
        <authorList>
            <person name="Navarre W."/>
            <person name="Wong E."/>
            <person name="Huang K."/>
            <person name="Tropini C."/>
            <person name="Ng K."/>
            <person name="Yu B."/>
        </authorList>
    </citation>
    <scope>NUCLEOTIDE SEQUENCE [LARGE SCALE GENOMIC DNA]</scope>
    <source>
        <strain evidence="1 2">NM50_B9-20</strain>
    </source>
</reference>
<dbReference type="InterPro" id="IPR014199">
    <property type="entry name" value="Spore_YtxC"/>
</dbReference>
<dbReference type="AlphaFoldDB" id="A0A4S2DQC6"/>
<accession>A0A4S2DQC6</accession>
<protein>
    <submittedName>
        <fullName evidence="1">Putative sporulation protein YtxC</fullName>
    </submittedName>
</protein>
<dbReference type="OrthoDB" id="2986513at2"/>
<keyword evidence="2" id="KW-1185">Reference proteome</keyword>
<name>A0A4S2DQC6_9CLOT</name>
<dbReference type="EMBL" id="SRYR01000001">
    <property type="protein sequence ID" value="TGY44405.1"/>
    <property type="molecule type" value="Genomic_DNA"/>
</dbReference>
<dbReference type="Pfam" id="PF08812">
    <property type="entry name" value="YtxC"/>
    <property type="match status" value="1"/>
</dbReference>
<proteinExistence type="predicted"/>
<dbReference type="NCBIfam" id="TIGR02834">
    <property type="entry name" value="spo_ytxC"/>
    <property type="match status" value="1"/>
</dbReference>
<evidence type="ECO:0000313" key="2">
    <source>
        <dbReference type="Proteomes" id="UP000306888"/>
    </source>
</evidence>
<dbReference type="Proteomes" id="UP000306888">
    <property type="component" value="Unassembled WGS sequence"/>
</dbReference>
<sequence length="296" mass="35100">MLVLKLVYSSNLDFVGEIQELKTILKKKDIHIGIVESVELDNHIVKILCDDNSYNQRVKEIINLYMSNVLYKVVLEQYRLKEMLVYLTENYFFLKQEEIIEVEEEIMKVLLGDDILKVDYVIYCMNRINNITEKIKACLEENDEINVNGFIRFRMKELRSDIEEIIDKVIEGYMVEKEYKEFIKLLKYFVDIQESKIDLINIVIDNEGQYFIFDKDEKNIFKEFMKELIEYKIDTEAKIEDIIISGLITNAPKKLIIHGKKNCTNKEFMETIESVFENKVVFCNGCILCIEKQVKL</sequence>
<comment type="caution">
    <text evidence="1">The sequence shown here is derived from an EMBL/GenBank/DDBJ whole genome shotgun (WGS) entry which is preliminary data.</text>
</comment>